<dbReference type="EMBL" id="JAPDHF010000003">
    <property type="protein sequence ID" value="KAJ4020457.1"/>
    <property type="molecule type" value="Genomic_DNA"/>
</dbReference>
<keyword evidence="3" id="KW-1185">Reference proteome</keyword>
<evidence type="ECO:0000256" key="1">
    <source>
        <dbReference type="SAM" id="MobiDB-lite"/>
    </source>
</evidence>
<name>A0A9W8PWJ4_9HYPO</name>
<proteinExistence type="predicted"/>
<reference evidence="2" key="1">
    <citation type="submission" date="2022-10" db="EMBL/GenBank/DDBJ databases">
        <title>Fusarium specimens isolated from Avocado Roots.</title>
        <authorList>
            <person name="Stajich J."/>
            <person name="Roper C."/>
            <person name="Heimlech-Rivalta G."/>
        </authorList>
    </citation>
    <scope>NUCLEOTIDE SEQUENCE</scope>
    <source>
        <strain evidence="2">CF00143</strain>
    </source>
</reference>
<dbReference type="AlphaFoldDB" id="A0A9W8PWJ4"/>
<feature type="region of interest" description="Disordered" evidence="1">
    <location>
        <begin position="97"/>
        <end position="125"/>
    </location>
</feature>
<dbReference type="Proteomes" id="UP001152130">
    <property type="component" value="Unassembled WGS sequence"/>
</dbReference>
<gene>
    <name evidence="2" type="ORF">NW766_001943</name>
</gene>
<comment type="caution">
    <text evidence="2">The sequence shown here is derived from an EMBL/GenBank/DDBJ whole genome shotgun (WGS) entry which is preliminary data.</text>
</comment>
<feature type="compositionally biased region" description="Basic and acidic residues" evidence="1">
    <location>
        <begin position="1"/>
        <end position="16"/>
    </location>
</feature>
<protein>
    <submittedName>
        <fullName evidence="2">Uncharacterized protein</fullName>
    </submittedName>
</protein>
<evidence type="ECO:0000313" key="3">
    <source>
        <dbReference type="Proteomes" id="UP001152130"/>
    </source>
</evidence>
<evidence type="ECO:0000313" key="2">
    <source>
        <dbReference type="EMBL" id="KAJ4020457.1"/>
    </source>
</evidence>
<organism evidence="2 3">
    <name type="scientific">Fusarium irregulare</name>
    <dbReference type="NCBI Taxonomy" id="2494466"/>
    <lineage>
        <taxon>Eukaryota</taxon>
        <taxon>Fungi</taxon>
        <taxon>Dikarya</taxon>
        <taxon>Ascomycota</taxon>
        <taxon>Pezizomycotina</taxon>
        <taxon>Sordariomycetes</taxon>
        <taxon>Hypocreomycetidae</taxon>
        <taxon>Hypocreales</taxon>
        <taxon>Nectriaceae</taxon>
        <taxon>Fusarium</taxon>
        <taxon>Fusarium incarnatum-equiseti species complex</taxon>
    </lineage>
</organism>
<accession>A0A9W8PWJ4</accession>
<feature type="region of interest" description="Disordered" evidence="1">
    <location>
        <begin position="1"/>
        <end position="26"/>
    </location>
</feature>
<sequence length="125" mass="13519">MSGDSGKAEQQPEVKDATTSTTHGLDQYADLIIRTPGGGYSCATDDTAVIREIFRRIERETGATAVTFRVMPVTKADSKAFKKKAVEQRMIGNLGFIVGNGKKEGPDEDQSLEPKANVNANTKNE</sequence>